<reference evidence="1" key="1">
    <citation type="submission" date="2014-09" db="EMBL/GenBank/DDBJ databases">
        <authorList>
            <person name="Magalhaes I.L.F."/>
            <person name="Oliveira U."/>
            <person name="Santos F.R."/>
            <person name="Vidigal T.H.D.A."/>
            <person name="Brescovit A.D."/>
            <person name="Santos A.J."/>
        </authorList>
    </citation>
    <scope>NUCLEOTIDE SEQUENCE</scope>
    <source>
        <tissue evidence="1">Shoot tissue taken approximately 20 cm above the soil surface</tissue>
    </source>
</reference>
<sequence length="76" mass="8689">MGGYSHPPSIHKVEPGKPLLNLPRELRRLSDRLSPGFYQWTSTNLLKPTRDSPPDSTYSSAQGFYRWIASNHQTFT</sequence>
<accession>A0A0A9FJM6</accession>
<dbReference type="AlphaFoldDB" id="A0A0A9FJM6"/>
<name>A0A0A9FJM6_ARUDO</name>
<protein>
    <submittedName>
        <fullName evidence="1">Uncharacterized protein</fullName>
    </submittedName>
</protein>
<reference evidence="1" key="2">
    <citation type="journal article" date="2015" name="Data Brief">
        <title>Shoot transcriptome of the giant reed, Arundo donax.</title>
        <authorList>
            <person name="Barrero R.A."/>
            <person name="Guerrero F.D."/>
            <person name="Moolhuijzen P."/>
            <person name="Goolsby J.A."/>
            <person name="Tidwell J."/>
            <person name="Bellgard S.E."/>
            <person name="Bellgard M.I."/>
        </authorList>
    </citation>
    <scope>NUCLEOTIDE SEQUENCE</scope>
    <source>
        <tissue evidence="1">Shoot tissue taken approximately 20 cm above the soil surface</tissue>
    </source>
</reference>
<organism evidence="1">
    <name type="scientific">Arundo donax</name>
    <name type="common">Giant reed</name>
    <name type="synonym">Donax arundinaceus</name>
    <dbReference type="NCBI Taxonomy" id="35708"/>
    <lineage>
        <taxon>Eukaryota</taxon>
        <taxon>Viridiplantae</taxon>
        <taxon>Streptophyta</taxon>
        <taxon>Embryophyta</taxon>
        <taxon>Tracheophyta</taxon>
        <taxon>Spermatophyta</taxon>
        <taxon>Magnoliopsida</taxon>
        <taxon>Liliopsida</taxon>
        <taxon>Poales</taxon>
        <taxon>Poaceae</taxon>
        <taxon>PACMAD clade</taxon>
        <taxon>Arundinoideae</taxon>
        <taxon>Arundineae</taxon>
        <taxon>Arundo</taxon>
    </lineage>
</organism>
<evidence type="ECO:0000313" key="1">
    <source>
        <dbReference type="EMBL" id="JAE12532.1"/>
    </source>
</evidence>
<dbReference type="EMBL" id="GBRH01185364">
    <property type="protein sequence ID" value="JAE12532.1"/>
    <property type="molecule type" value="Transcribed_RNA"/>
</dbReference>
<proteinExistence type="predicted"/>